<dbReference type="Proteomes" id="UP000612329">
    <property type="component" value="Unassembled WGS sequence"/>
</dbReference>
<evidence type="ECO:0000313" key="5">
    <source>
        <dbReference type="EMBL" id="GGK22848.1"/>
    </source>
</evidence>
<protein>
    <recommendedName>
        <fullName evidence="7">Secreted protein (Por secretion system target)</fullName>
    </recommendedName>
</protein>
<organism evidence="5 6">
    <name type="scientific">Yeosuana aromativorans</name>
    <dbReference type="NCBI Taxonomy" id="288019"/>
    <lineage>
        <taxon>Bacteria</taxon>
        <taxon>Pseudomonadati</taxon>
        <taxon>Bacteroidota</taxon>
        <taxon>Flavobacteriia</taxon>
        <taxon>Flavobacteriales</taxon>
        <taxon>Flavobacteriaceae</taxon>
        <taxon>Yeosuana</taxon>
    </lineage>
</organism>
<dbReference type="Pfam" id="PF18962">
    <property type="entry name" value="Por_Secre_tail"/>
    <property type="match status" value="1"/>
</dbReference>
<sequence length="591" mass="62264">MKKLYILFFTILISGVSFGQSVFINEIHYDDSGASDSGEGFEIAGPAGTDLSTYTVTLYNGSNSSAYNTIGLSGTIPDEGGSGYGAVWFGLPTNGMQNGSPDGLSLDNGGTLIQFLSYEGTITAIGGAADTVLSTDIGVSETNSTPVGYSLQLTGSGTDYTNFTWATESAATHGAINTGQTFGTPVPSLTISDGPANGDTLVGDPETATANNANVDFTTTNFDMSNDAGGGVSDNSGDGYIIWSVENTNGNVFVDGGSVFTSNDPNTTYPITGLAVGETYFFRAELVDNNGDPLSSPIVYSFTMTIATYTDVPDLATLRSQVVDPDLYYRVTGPVINTWSVPDTALTMYFQDGTAGIMVYDPNYSTHAYNTGDAVSNIRGHLEEVSGVLQLIPSDADWATPTTTGNSPAVPTVTIATLLTNWNDYESQLVNINNATFADAGGTFVTAIGSTGNYNISDSSGTTIFRSAFSNADYIGSTIPSGNQNLVVIVSEYFGTVQVTSRSLSDITLDSKSFELNSFKMYPNPTSLGYVKLLSKNNAPMTISVFDMLGKQVLHKAVKNNTLDVSSLKTGLYLMKVSQDNASITKKLVVQ</sequence>
<name>A0A8J3BN32_9FLAO</name>
<evidence type="ECO:0000313" key="6">
    <source>
        <dbReference type="Proteomes" id="UP000612329"/>
    </source>
</evidence>
<dbReference type="InterPro" id="IPR026444">
    <property type="entry name" value="Secre_tail"/>
</dbReference>
<dbReference type="NCBIfam" id="TIGR04183">
    <property type="entry name" value="Por_Secre_tail"/>
    <property type="match status" value="1"/>
</dbReference>
<accession>A0A8J3BN32</accession>
<feature type="chain" id="PRO_5035217333" description="Secreted protein (Por secretion system target)" evidence="2">
    <location>
        <begin position="20"/>
        <end position="591"/>
    </location>
</feature>
<dbReference type="Pfam" id="PF18942">
    <property type="entry name" value="DUF5689"/>
    <property type="match status" value="1"/>
</dbReference>
<evidence type="ECO:0008006" key="7">
    <source>
        <dbReference type="Google" id="ProtNLM"/>
    </source>
</evidence>
<keyword evidence="1 2" id="KW-0732">Signal</keyword>
<reference evidence="5" key="1">
    <citation type="journal article" date="2014" name="Int. J. Syst. Evol. Microbiol.">
        <title>Complete genome sequence of Corynebacterium casei LMG S-19264T (=DSM 44701T), isolated from a smear-ripened cheese.</title>
        <authorList>
            <consortium name="US DOE Joint Genome Institute (JGI-PGF)"/>
            <person name="Walter F."/>
            <person name="Albersmeier A."/>
            <person name="Kalinowski J."/>
            <person name="Ruckert C."/>
        </authorList>
    </citation>
    <scope>NUCLEOTIDE SEQUENCE</scope>
    <source>
        <strain evidence="5">JCM 12862</strain>
    </source>
</reference>
<dbReference type="PANTHER" id="PTHR42834:SF1">
    <property type="entry name" value="ENDONUCLEASE_EXONUCLEASE_PHOSPHATASE FAMILY PROTEIN (AFU_ORTHOLOGUE AFUA_3G09210)"/>
    <property type="match status" value="1"/>
</dbReference>
<gene>
    <name evidence="5" type="ORF">GCM10007962_16330</name>
</gene>
<dbReference type="EMBL" id="BMNR01000003">
    <property type="protein sequence ID" value="GGK22848.1"/>
    <property type="molecule type" value="Genomic_DNA"/>
</dbReference>
<reference evidence="5" key="2">
    <citation type="submission" date="2020-09" db="EMBL/GenBank/DDBJ databases">
        <authorList>
            <person name="Sun Q."/>
            <person name="Ohkuma M."/>
        </authorList>
    </citation>
    <scope>NUCLEOTIDE SEQUENCE</scope>
    <source>
        <strain evidence="5">JCM 12862</strain>
    </source>
</reference>
<feature type="signal peptide" evidence="2">
    <location>
        <begin position="1"/>
        <end position="19"/>
    </location>
</feature>
<evidence type="ECO:0000256" key="1">
    <source>
        <dbReference type="ARBA" id="ARBA00022729"/>
    </source>
</evidence>
<proteinExistence type="predicted"/>
<comment type="caution">
    <text evidence="5">The sequence shown here is derived from an EMBL/GenBank/DDBJ whole genome shotgun (WGS) entry which is preliminary data.</text>
</comment>
<dbReference type="PANTHER" id="PTHR42834">
    <property type="entry name" value="ENDONUCLEASE/EXONUCLEASE/PHOSPHATASE FAMILY PROTEIN (AFU_ORTHOLOGUE AFUA_3G09210)"/>
    <property type="match status" value="1"/>
</dbReference>
<dbReference type="RefSeq" id="WP_188651889.1">
    <property type="nucleotide sequence ID" value="NZ_BMNR01000003.1"/>
</dbReference>
<feature type="domain" description="Secretion system C-terminal sorting" evidence="4">
    <location>
        <begin position="521"/>
        <end position="590"/>
    </location>
</feature>
<evidence type="ECO:0000259" key="3">
    <source>
        <dbReference type="Pfam" id="PF18942"/>
    </source>
</evidence>
<evidence type="ECO:0000259" key="4">
    <source>
        <dbReference type="Pfam" id="PF18962"/>
    </source>
</evidence>
<evidence type="ECO:0000256" key="2">
    <source>
        <dbReference type="SAM" id="SignalP"/>
    </source>
</evidence>
<dbReference type="InterPro" id="IPR043744">
    <property type="entry name" value="DUF5689"/>
</dbReference>
<feature type="domain" description="DUF5689" evidence="3">
    <location>
        <begin position="348"/>
        <end position="507"/>
    </location>
</feature>
<dbReference type="AlphaFoldDB" id="A0A8J3BN32"/>
<keyword evidence="6" id="KW-1185">Reference proteome</keyword>